<dbReference type="EMBL" id="JASCZI010272186">
    <property type="protein sequence ID" value="MED6220874.1"/>
    <property type="molecule type" value="Genomic_DNA"/>
</dbReference>
<accession>A0ABU6ZFY3</accession>
<gene>
    <name evidence="2" type="ORF">PIB30_049001</name>
</gene>
<dbReference type="Proteomes" id="UP001341840">
    <property type="component" value="Unassembled WGS sequence"/>
</dbReference>
<keyword evidence="3" id="KW-1185">Reference proteome</keyword>
<proteinExistence type="predicted"/>
<sequence>MSVSLPSVHECRRLLCSGASSRRTCGSTLRVLGGLSSSFSLFWCDVSIVVSLGSFARMDAFVVPVIFHGGRLERLANREFSYVDGEKEKFPSMDVDFVNKEDLLILIRELGYVELSQLY</sequence>
<reference evidence="2 3" key="1">
    <citation type="journal article" date="2023" name="Plants (Basel)">
        <title>Bridging the Gap: Combining Genomics and Transcriptomics Approaches to Understand Stylosanthes scabra, an Orphan Legume from the Brazilian Caatinga.</title>
        <authorList>
            <person name="Ferreira-Neto J.R.C."/>
            <person name="da Silva M.D."/>
            <person name="Binneck E."/>
            <person name="de Melo N.F."/>
            <person name="da Silva R.H."/>
            <person name="de Melo A.L.T.M."/>
            <person name="Pandolfi V."/>
            <person name="Bustamante F.O."/>
            <person name="Brasileiro-Vidal A.C."/>
            <person name="Benko-Iseppon A.M."/>
        </authorList>
    </citation>
    <scope>NUCLEOTIDE SEQUENCE [LARGE SCALE GENOMIC DNA]</scope>
    <source>
        <tissue evidence="2">Leaves</tissue>
    </source>
</reference>
<evidence type="ECO:0000313" key="2">
    <source>
        <dbReference type="EMBL" id="MED6220874.1"/>
    </source>
</evidence>
<dbReference type="Pfam" id="PF26130">
    <property type="entry name" value="PB1-like"/>
    <property type="match status" value="1"/>
</dbReference>
<organism evidence="2 3">
    <name type="scientific">Stylosanthes scabra</name>
    <dbReference type="NCBI Taxonomy" id="79078"/>
    <lineage>
        <taxon>Eukaryota</taxon>
        <taxon>Viridiplantae</taxon>
        <taxon>Streptophyta</taxon>
        <taxon>Embryophyta</taxon>
        <taxon>Tracheophyta</taxon>
        <taxon>Spermatophyta</taxon>
        <taxon>Magnoliopsida</taxon>
        <taxon>eudicotyledons</taxon>
        <taxon>Gunneridae</taxon>
        <taxon>Pentapetalae</taxon>
        <taxon>rosids</taxon>
        <taxon>fabids</taxon>
        <taxon>Fabales</taxon>
        <taxon>Fabaceae</taxon>
        <taxon>Papilionoideae</taxon>
        <taxon>50 kb inversion clade</taxon>
        <taxon>dalbergioids sensu lato</taxon>
        <taxon>Dalbergieae</taxon>
        <taxon>Pterocarpus clade</taxon>
        <taxon>Stylosanthes</taxon>
    </lineage>
</organism>
<feature type="domain" description="PB1-like" evidence="1">
    <location>
        <begin position="58"/>
        <end position="119"/>
    </location>
</feature>
<evidence type="ECO:0000259" key="1">
    <source>
        <dbReference type="Pfam" id="PF26130"/>
    </source>
</evidence>
<evidence type="ECO:0000313" key="3">
    <source>
        <dbReference type="Proteomes" id="UP001341840"/>
    </source>
</evidence>
<name>A0ABU6ZFY3_9FABA</name>
<protein>
    <recommendedName>
        <fullName evidence="1">PB1-like domain-containing protein</fullName>
    </recommendedName>
</protein>
<comment type="caution">
    <text evidence="2">The sequence shown here is derived from an EMBL/GenBank/DDBJ whole genome shotgun (WGS) entry which is preliminary data.</text>
</comment>
<dbReference type="InterPro" id="IPR058594">
    <property type="entry name" value="PB1-like_dom_pln"/>
</dbReference>